<evidence type="ECO:0000313" key="2">
    <source>
        <dbReference type="EMBL" id="GMI54652.1"/>
    </source>
</evidence>
<comment type="caution">
    <text evidence="2">The sequence shown here is derived from an EMBL/GenBank/DDBJ whole genome shotgun (WGS) entry which is preliminary data.</text>
</comment>
<reference evidence="2 3" key="1">
    <citation type="journal article" date="2023" name="Commun. Biol.">
        <title>Genome analysis of Parmales, the sister group of diatoms, reveals the evolutionary specialization of diatoms from phago-mixotrophs to photoautotrophs.</title>
        <authorList>
            <person name="Ban H."/>
            <person name="Sato S."/>
            <person name="Yoshikawa S."/>
            <person name="Yamada K."/>
            <person name="Nakamura Y."/>
            <person name="Ichinomiya M."/>
            <person name="Sato N."/>
            <person name="Blanc-Mathieu R."/>
            <person name="Endo H."/>
            <person name="Kuwata A."/>
            <person name="Ogata H."/>
        </authorList>
    </citation>
    <scope>NUCLEOTIDE SEQUENCE [LARGE SCALE GENOMIC DNA]</scope>
</reference>
<evidence type="ECO:0000313" key="3">
    <source>
        <dbReference type="Proteomes" id="UP001165060"/>
    </source>
</evidence>
<dbReference type="EMBL" id="BRYB01006668">
    <property type="protein sequence ID" value="GMI54652.1"/>
    <property type="molecule type" value="Genomic_DNA"/>
</dbReference>
<dbReference type="Proteomes" id="UP001165060">
    <property type="component" value="Unassembled WGS sequence"/>
</dbReference>
<sequence length="238" mass="26380">MSCNQPWQNASDPGSSECPYGWAIHGFDVTIPSDVTFSLGMCIAYGLTPYLVILCSCFWFNKNRTLGSAAFPVLPGVVAGLGKVWKAIVQSPRPLGTCLINCGMPSSHAQVAASYISWLFLEAYAHKSARATLTHRLSWTLFWLVLFGPVPPCRVHLKDHSLQQIVIGGLVGAVEGIIWYWLMAYVRLSKRCARLRESKLLAWHDGAPPLLKWWMGPPLHSTTPLPLQGLPLPEKDRE</sequence>
<name>A0ABQ6NB97_9STRA</name>
<organism evidence="2 3">
    <name type="scientific">Tetraparma gracilis</name>
    <dbReference type="NCBI Taxonomy" id="2962635"/>
    <lineage>
        <taxon>Eukaryota</taxon>
        <taxon>Sar</taxon>
        <taxon>Stramenopiles</taxon>
        <taxon>Ochrophyta</taxon>
        <taxon>Bolidophyceae</taxon>
        <taxon>Parmales</taxon>
        <taxon>Triparmaceae</taxon>
        <taxon>Tetraparma</taxon>
    </lineage>
</organism>
<feature type="transmembrane region" description="Helical" evidence="1">
    <location>
        <begin position="37"/>
        <end position="60"/>
    </location>
</feature>
<feature type="transmembrane region" description="Helical" evidence="1">
    <location>
        <begin position="163"/>
        <end position="186"/>
    </location>
</feature>
<dbReference type="InterPro" id="IPR036938">
    <property type="entry name" value="PAP2/HPO_sf"/>
</dbReference>
<keyword evidence="1" id="KW-0472">Membrane</keyword>
<evidence type="ECO:0000256" key="1">
    <source>
        <dbReference type="SAM" id="Phobius"/>
    </source>
</evidence>
<dbReference type="SUPFAM" id="SSF48317">
    <property type="entry name" value="Acid phosphatase/Vanadium-dependent haloperoxidase"/>
    <property type="match status" value="1"/>
</dbReference>
<protein>
    <recommendedName>
        <fullName evidence="4">Dolichyldiphosphatase</fullName>
    </recommendedName>
</protein>
<keyword evidence="1" id="KW-0812">Transmembrane</keyword>
<dbReference type="Gene3D" id="1.20.144.10">
    <property type="entry name" value="Phosphatidic acid phosphatase type 2/haloperoxidase"/>
    <property type="match status" value="1"/>
</dbReference>
<proteinExistence type="predicted"/>
<evidence type="ECO:0008006" key="4">
    <source>
        <dbReference type="Google" id="ProtNLM"/>
    </source>
</evidence>
<accession>A0ABQ6NB97</accession>
<gene>
    <name evidence="2" type="ORF">TeGR_g9938</name>
</gene>
<keyword evidence="3" id="KW-1185">Reference proteome</keyword>
<keyword evidence="1" id="KW-1133">Transmembrane helix</keyword>